<comment type="caution">
    <text evidence="2">The sequence shown here is derived from an EMBL/GenBank/DDBJ whole genome shotgun (WGS) entry which is preliminary data.</text>
</comment>
<evidence type="ECO:0000256" key="1">
    <source>
        <dbReference type="SAM" id="MobiDB-lite"/>
    </source>
</evidence>
<keyword evidence="3" id="KW-1185">Reference proteome</keyword>
<protein>
    <submittedName>
        <fullName evidence="2">Uncharacterized protein</fullName>
    </submittedName>
</protein>
<dbReference type="EMBL" id="JBEDUW010000005">
    <property type="protein sequence ID" value="KAK9929813.1"/>
    <property type="molecule type" value="Genomic_DNA"/>
</dbReference>
<evidence type="ECO:0000313" key="2">
    <source>
        <dbReference type="EMBL" id="KAK9929813.1"/>
    </source>
</evidence>
<gene>
    <name evidence="2" type="ORF">M0R45_026894</name>
</gene>
<reference evidence="2 3" key="1">
    <citation type="journal article" date="2023" name="G3 (Bethesda)">
        <title>A chromosome-length genome assembly and annotation of blackberry (Rubus argutus, cv. 'Hillquist').</title>
        <authorList>
            <person name="Bruna T."/>
            <person name="Aryal R."/>
            <person name="Dudchenko O."/>
            <person name="Sargent D.J."/>
            <person name="Mead D."/>
            <person name="Buti M."/>
            <person name="Cavallini A."/>
            <person name="Hytonen T."/>
            <person name="Andres J."/>
            <person name="Pham M."/>
            <person name="Weisz D."/>
            <person name="Mascagni F."/>
            <person name="Usai G."/>
            <person name="Natali L."/>
            <person name="Bassil N."/>
            <person name="Fernandez G.E."/>
            <person name="Lomsadze A."/>
            <person name="Armour M."/>
            <person name="Olukolu B."/>
            <person name="Poorten T."/>
            <person name="Britton C."/>
            <person name="Davik J."/>
            <person name="Ashrafi H."/>
            <person name="Aiden E.L."/>
            <person name="Borodovsky M."/>
            <person name="Worthington M."/>
        </authorList>
    </citation>
    <scope>NUCLEOTIDE SEQUENCE [LARGE SCALE GENOMIC DNA]</scope>
    <source>
        <strain evidence="2">PI 553951</strain>
    </source>
</reference>
<feature type="region of interest" description="Disordered" evidence="1">
    <location>
        <begin position="147"/>
        <end position="168"/>
    </location>
</feature>
<evidence type="ECO:0000313" key="3">
    <source>
        <dbReference type="Proteomes" id="UP001457282"/>
    </source>
</evidence>
<name>A0AAW1WYR8_RUBAR</name>
<organism evidence="2 3">
    <name type="scientific">Rubus argutus</name>
    <name type="common">Southern blackberry</name>
    <dbReference type="NCBI Taxonomy" id="59490"/>
    <lineage>
        <taxon>Eukaryota</taxon>
        <taxon>Viridiplantae</taxon>
        <taxon>Streptophyta</taxon>
        <taxon>Embryophyta</taxon>
        <taxon>Tracheophyta</taxon>
        <taxon>Spermatophyta</taxon>
        <taxon>Magnoliopsida</taxon>
        <taxon>eudicotyledons</taxon>
        <taxon>Gunneridae</taxon>
        <taxon>Pentapetalae</taxon>
        <taxon>rosids</taxon>
        <taxon>fabids</taxon>
        <taxon>Rosales</taxon>
        <taxon>Rosaceae</taxon>
        <taxon>Rosoideae</taxon>
        <taxon>Rosoideae incertae sedis</taxon>
        <taxon>Rubus</taxon>
    </lineage>
</organism>
<sequence length="168" mass="18293">MSTLSEAPSSAAIVLAPICNGVVALAMKQILLCLRSSLCVTGSSMADSISPTAATNALFSISRGAIEDLIMRLHKLLCNRSTTAFIFNENFCFLYYLSSLWIDFVSGDSLLASADDLSLQGDFQGKQTVKSRSNHWNTVIRRKTIKGKKQCHSENNKQNNKPEDGASI</sequence>
<proteinExistence type="predicted"/>
<accession>A0AAW1WYR8</accession>
<dbReference type="AlphaFoldDB" id="A0AAW1WYR8"/>
<dbReference type="Proteomes" id="UP001457282">
    <property type="component" value="Unassembled WGS sequence"/>
</dbReference>
<feature type="compositionally biased region" description="Basic and acidic residues" evidence="1">
    <location>
        <begin position="151"/>
        <end position="168"/>
    </location>
</feature>